<keyword evidence="4" id="KW-0488">Methylation</keyword>
<feature type="transmembrane region" description="Helical" evidence="9">
    <location>
        <begin position="12"/>
        <end position="32"/>
    </location>
</feature>
<dbReference type="GO" id="GO:0005886">
    <property type="term" value="C:plasma membrane"/>
    <property type="evidence" value="ECO:0007669"/>
    <property type="project" value="UniProtKB-SubCell"/>
</dbReference>
<evidence type="ECO:0000256" key="4">
    <source>
        <dbReference type="ARBA" id="ARBA00022481"/>
    </source>
</evidence>
<evidence type="ECO:0000256" key="3">
    <source>
        <dbReference type="ARBA" id="ARBA00022475"/>
    </source>
</evidence>
<dbReference type="GO" id="GO:0015628">
    <property type="term" value="P:protein secretion by the type II secretion system"/>
    <property type="evidence" value="ECO:0007669"/>
    <property type="project" value="InterPro"/>
</dbReference>
<comment type="caution">
    <text evidence="10">The sequence shown here is derived from an EMBL/GenBank/DDBJ whole genome shotgun (WGS) entry which is preliminary data.</text>
</comment>
<evidence type="ECO:0000256" key="8">
    <source>
        <dbReference type="ARBA" id="ARBA00023136"/>
    </source>
</evidence>
<dbReference type="Proteomes" id="UP000605201">
    <property type="component" value="Unassembled WGS sequence"/>
</dbReference>
<dbReference type="InterPro" id="IPR012902">
    <property type="entry name" value="N_methyl_site"/>
</dbReference>
<protein>
    <submittedName>
        <fullName evidence="10">Prepilin-type N-terminal cleavage/methylation domain-containing protein</fullName>
    </submittedName>
</protein>
<evidence type="ECO:0000313" key="10">
    <source>
        <dbReference type="EMBL" id="MBC8434333.1"/>
    </source>
</evidence>
<evidence type="ECO:0000256" key="7">
    <source>
        <dbReference type="ARBA" id="ARBA00022989"/>
    </source>
</evidence>
<evidence type="ECO:0000256" key="9">
    <source>
        <dbReference type="SAM" id="Phobius"/>
    </source>
</evidence>
<evidence type="ECO:0000256" key="2">
    <source>
        <dbReference type="ARBA" id="ARBA00008358"/>
    </source>
</evidence>
<keyword evidence="5" id="KW-0997">Cell inner membrane</keyword>
<evidence type="ECO:0000256" key="5">
    <source>
        <dbReference type="ARBA" id="ARBA00022519"/>
    </source>
</evidence>
<keyword evidence="3" id="KW-1003">Cell membrane</keyword>
<name>A0A8J6TRQ4_9BACT</name>
<keyword evidence="6 9" id="KW-0812">Transmembrane</keyword>
<dbReference type="GO" id="GO:0015627">
    <property type="term" value="C:type II protein secretion system complex"/>
    <property type="evidence" value="ECO:0007669"/>
    <property type="project" value="InterPro"/>
</dbReference>
<gene>
    <name evidence="10" type="ORF">H8D96_20685</name>
</gene>
<dbReference type="AlphaFoldDB" id="A0A8J6TRQ4"/>
<proteinExistence type="inferred from homology"/>
<evidence type="ECO:0000256" key="6">
    <source>
        <dbReference type="ARBA" id="ARBA00022692"/>
    </source>
</evidence>
<keyword evidence="8 9" id="KW-0472">Membrane</keyword>
<evidence type="ECO:0000256" key="1">
    <source>
        <dbReference type="ARBA" id="ARBA00004377"/>
    </source>
</evidence>
<dbReference type="InterPro" id="IPR010052">
    <property type="entry name" value="T2SS_protein-GspI"/>
</dbReference>
<comment type="similarity">
    <text evidence="2">Belongs to the GSP I family.</text>
</comment>
<comment type="subcellular location">
    <subcellularLocation>
        <location evidence="1">Cell inner membrane</location>
        <topology evidence="1">Single-pass membrane protein</topology>
    </subcellularLocation>
</comment>
<keyword evidence="7 9" id="KW-1133">Transmembrane helix</keyword>
<dbReference type="PANTHER" id="PTHR38779:SF2">
    <property type="entry name" value="TYPE II SECRETION SYSTEM PROTEIN I-RELATED"/>
    <property type="match status" value="1"/>
</dbReference>
<dbReference type="EMBL" id="JACNIG010000418">
    <property type="protein sequence ID" value="MBC8434333.1"/>
    <property type="molecule type" value="Genomic_DNA"/>
</dbReference>
<evidence type="ECO:0000313" key="11">
    <source>
        <dbReference type="Proteomes" id="UP000605201"/>
    </source>
</evidence>
<dbReference type="Pfam" id="PF07963">
    <property type="entry name" value="N_methyl"/>
    <property type="match status" value="1"/>
</dbReference>
<accession>A0A8J6TRQ4</accession>
<organism evidence="10 11">
    <name type="scientific">Candidatus Desulfatibia vada</name>
    <dbReference type="NCBI Taxonomy" id="2841696"/>
    <lineage>
        <taxon>Bacteria</taxon>
        <taxon>Pseudomonadati</taxon>
        <taxon>Thermodesulfobacteriota</taxon>
        <taxon>Desulfobacteria</taxon>
        <taxon>Desulfobacterales</taxon>
        <taxon>Desulfobacterales incertae sedis</taxon>
        <taxon>Candidatus Desulfatibia</taxon>
    </lineage>
</organism>
<reference evidence="10 11" key="1">
    <citation type="submission" date="2020-08" db="EMBL/GenBank/DDBJ databases">
        <title>Bridging the membrane lipid divide: bacteria of the FCB group superphylum have the potential to synthesize archaeal ether lipids.</title>
        <authorList>
            <person name="Villanueva L."/>
            <person name="Von Meijenfeldt F.A.B."/>
            <person name="Westbye A.B."/>
            <person name="Yadav S."/>
            <person name="Hopmans E.C."/>
            <person name="Dutilh B.E."/>
            <person name="Sinninghe Damste J.S."/>
        </authorList>
    </citation>
    <scope>NUCLEOTIDE SEQUENCE [LARGE SCALE GENOMIC DNA]</scope>
    <source>
        <strain evidence="10">NIOZ-UU17</strain>
    </source>
</reference>
<sequence>MKKLQSDFGFTLLEIMVSMSIIALVLVSVYRLHAQTISMHQAARFYTTAPLLAQNKMAEFEIKPLGELTDDSGSFGDEFPGYNWKITTGDVESQALGKTAENLKKIDITLSAGNDEFTYNLRTYRFYTE</sequence>
<dbReference type="NCBIfam" id="TIGR02532">
    <property type="entry name" value="IV_pilin_GFxxxE"/>
    <property type="match status" value="1"/>
</dbReference>
<dbReference type="PANTHER" id="PTHR38779">
    <property type="entry name" value="TYPE II SECRETION SYSTEM PROTEIN I-RELATED"/>
    <property type="match status" value="1"/>
</dbReference>